<dbReference type="Proteomes" id="UP000016933">
    <property type="component" value="Unassembled WGS sequence"/>
</dbReference>
<evidence type="ECO:0000256" key="3">
    <source>
        <dbReference type="RuleBase" id="RU364030"/>
    </source>
</evidence>
<dbReference type="HOGENOM" id="CLU_130569_0_0_1"/>
<keyword evidence="6" id="KW-1185">Reference proteome</keyword>
<sequence length="118" mass="12963">MPAPSQLAIATASLNRLVREEASYHKESQHQQDRIFKLETGGNGDDENAEYTLKQERKALEETKAVMPQLKQKIEEAKAKLEGQLEQDKGPGDQSSSEDITKAKQAVAAALAAIRETS</sequence>
<dbReference type="GO" id="GO:0005829">
    <property type="term" value="C:cytosol"/>
    <property type="evidence" value="ECO:0007669"/>
    <property type="project" value="TreeGrafter"/>
</dbReference>
<name>N1PK62_DOTSN</name>
<organism evidence="5 6">
    <name type="scientific">Dothistroma septosporum (strain NZE10 / CBS 128990)</name>
    <name type="common">Red band needle blight fungus</name>
    <name type="synonym">Mycosphaerella pini</name>
    <dbReference type="NCBI Taxonomy" id="675120"/>
    <lineage>
        <taxon>Eukaryota</taxon>
        <taxon>Fungi</taxon>
        <taxon>Dikarya</taxon>
        <taxon>Ascomycota</taxon>
        <taxon>Pezizomycotina</taxon>
        <taxon>Dothideomycetes</taxon>
        <taxon>Dothideomycetidae</taxon>
        <taxon>Mycosphaerellales</taxon>
        <taxon>Mycosphaerellaceae</taxon>
        <taxon>Dothistroma</taxon>
    </lineage>
</organism>
<feature type="compositionally biased region" description="Basic and acidic residues" evidence="4">
    <location>
        <begin position="79"/>
        <end position="91"/>
    </location>
</feature>
<dbReference type="GO" id="GO:0007023">
    <property type="term" value="P:post-chaperonin tubulin folding pathway"/>
    <property type="evidence" value="ECO:0007669"/>
    <property type="project" value="UniProtKB-UniRule"/>
</dbReference>
<comment type="subunit">
    <text evidence="3">Supercomplex made of cofactors A to E. Cofactors A and D function by capturing and stabilizing tubulin in a quasi-native conformation. Cofactor E binds to the cofactor D-tubulin complex; interaction with cofactor C then causes the release of tubulin polypeptides that are committed to the native state.</text>
</comment>
<keyword evidence="2 3" id="KW-0143">Chaperone</keyword>
<feature type="region of interest" description="Disordered" evidence="4">
    <location>
        <begin position="79"/>
        <end position="104"/>
    </location>
</feature>
<accession>N1PK62</accession>
<evidence type="ECO:0000256" key="4">
    <source>
        <dbReference type="SAM" id="MobiDB-lite"/>
    </source>
</evidence>
<dbReference type="InterPro" id="IPR004226">
    <property type="entry name" value="TBCA"/>
</dbReference>
<dbReference type="PANTHER" id="PTHR21500:SF0">
    <property type="entry name" value="TUBULIN-SPECIFIC CHAPERONE A"/>
    <property type="match status" value="1"/>
</dbReference>
<evidence type="ECO:0000313" key="6">
    <source>
        <dbReference type="Proteomes" id="UP000016933"/>
    </source>
</evidence>
<evidence type="ECO:0000256" key="2">
    <source>
        <dbReference type="ARBA" id="ARBA00023186"/>
    </source>
</evidence>
<reference evidence="6" key="1">
    <citation type="journal article" date="2012" name="PLoS Genet.">
        <title>The genomes of the fungal plant pathogens Cladosporium fulvum and Dothistroma septosporum reveal adaptation to different hosts and lifestyles but also signatures of common ancestry.</title>
        <authorList>
            <person name="de Wit P.J.G.M."/>
            <person name="van der Burgt A."/>
            <person name="Oekmen B."/>
            <person name="Stergiopoulos I."/>
            <person name="Abd-Elsalam K.A."/>
            <person name="Aerts A.L."/>
            <person name="Bahkali A.H."/>
            <person name="Beenen H.G."/>
            <person name="Chettri P."/>
            <person name="Cox M.P."/>
            <person name="Datema E."/>
            <person name="de Vries R.P."/>
            <person name="Dhillon B."/>
            <person name="Ganley A.R."/>
            <person name="Griffiths S.A."/>
            <person name="Guo Y."/>
            <person name="Hamelin R.C."/>
            <person name="Henrissat B."/>
            <person name="Kabir M.S."/>
            <person name="Jashni M.K."/>
            <person name="Kema G."/>
            <person name="Klaubauf S."/>
            <person name="Lapidus A."/>
            <person name="Levasseur A."/>
            <person name="Lindquist E."/>
            <person name="Mehrabi R."/>
            <person name="Ohm R.A."/>
            <person name="Owen T.J."/>
            <person name="Salamov A."/>
            <person name="Schwelm A."/>
            <person name="Schijlen E."/>
            <person name="Sun H."/>
            <person name="van den Burg H.A."/>
            <person name="van Ham R.C.H.J."/>
            <person name="Zhang S."/>
            <person name="Goodwin S.B."/>
            <person name="Grigoriev I.V."/>
            <person name="Collemare J."/>
            <person name="Bradshaw R.E."/>
        </authorList>
    </citation>
    <scope>NUCLEOTIDE SEQUENCE [LARGE SCALE GENOMIC DNA]</scope>
    <source>
        <strain evidence="6">NZE10 / CBS 128990</strain>
    </source>
</reference>
<proteinExistence type="inferred from homology"/>
<dbReference type="Pfam" id="PF02970">
    <property type="entry name" value="TBCA"/>
    <property type="match status" value="1"/>
</dbReference>
<evidence type="ECO:0000256" key="1">
    <source>
        <dbReference type="ARBA" id="ARBA00006806"/>
    </source>
</evidence>
<dbReference type="GO" id="GO:0007021">
    <property type="term" value="P:tubulin complex assembly"/>
    <property type="evidence" value="ECO:0007669"/>
    <property type="project" value="UniProtKB-UniRule"/>
</dbReference>
<dbReference type="OMA" id="DENREYM"/>
<dbReference type="GO" id="GO:0005874">
    <property type="term" value="C:microtubule"/>
    <property type="evidence" value="ECO:0007669"/>
    <property type="project" value="UniProtKB-KW"/>
</dbReference>
<comment type="subcellular location">
    <subcellularLocation>
        <location evidence="3">Cytoplasm</location>
        <location evidence="3">Cytoskeleton</location>
    </subcellularLocation>
</comment>
<gene>
    <name evidence="5" type="ORF">DOTSEDRAFT_81365</name>
</gene>
<dbReference type="InterPro" id="IPR036126">
    <property type="entry name" value="TBCA_sf"/>
</dbReference>
<keyword evidence="3" id="KW-0493">Microtubule</keyword>
<dbReference type="PANTHER" id="PTHR21500">
    <property type="entry name" value="TUBULIN-SPECIFIC CHAPERONE A"/>
    <property type="match status" value="1"/>
</dbReference>
<dbReference type="OrthoDB" id="296187at2759"/>
<reference evidence="5 6" key="2">
    <citation type="journal article" date="2012" name="PLoS Pathog.">
        <title>Diverse lifestyles and strategies of plant pathogenesis encoded in the genomes of eighteen Dothideomycetes fungi.</title>
        <authorList>
            <person name="Ohm R.A."/>
            <person name="Feau N."/>
            <person name="Henrissat B."/>
            <person name="Schoch C.L."/>
            <person name="Horwitz B.A."/>
            <person name="Barry K.W."/>
            <person name="Condon B.J."/>
            <person name="Copeland A.C."/>
            <person name="Dhillon B."/>
            <person name="Glaser F."/>
            <person name="Hesse C.N."/>
            <person name="Kosti I."/>
            <person name="LaButti K."/>
            <person name="Lindquist E.A."/>
            <person name="Lucas S."/>
            <person name="Salamov A.A."/>
            <person name="Bradshaw R.E."/>
            <person name="Ciuffetti L."/>
            <person name="Hamelin R.C."/>
            <person name="Kema G.H.J."/>
            <person name="Lawrence C."/>
            <person name="Scott J.A."/>
            <person name="Spatafora J.W."/>
            <person name="Turgeon B.G."/>
            <person name="de Wit P.J.G.M."/>
            <person name="Zhong S."/>
            <person name="Goodwin S.B."/>
            <person name="Grigoriev I.V."/>
        </authorList>
    </citation>
    <scope>NUCLEOTIDE SEQUENCE [LARGE SCALE GENOMIC DNA]</scope>
    <source>
        <strain evidence="6">NZE10 / CBS 128990</strain>
    </source>
</reference>
<keyword evidence="3" id="KW-0963">Cytoplasm</keyword>
<keyword evidence="3" id="KW-0206">Cytoskeleton</keyword>
<dbReference type="Gene3D" id="1.20.58.90">
    <property type="match status" value="1"/>
</dbReference>
<dbReference type="AlphaFoldDB" id="N1PK62"/>
<protein>
    <recommendedName>
        <fullName evidence="3">Tubulin-specific chaperone A</fullName>
    </recommendedName>
</protein>
<dbReference type="SUPFAM" id="SSF46988">
    <property type="entry name" value="Tubulin chaperone cofactor A"/>
    <property type="match status" value="1"/>
</dbReference>
<dbReference type="eggNOG" id="KOG3470">
    <property type="taxonomic scope" value="Eukaryota"/>
</dbReference>
<dbReference type="EMBL" id="KB446541">
    <property type="protein sequence ID" value="EME42504.1"/>
    <property type="molecule type" value="Genomic_DNA"/>
</dbReference>
<evidence type="ECO:0000313" key="5">
    <source>
        <dbReference type="EMBL" id="EME42504.1"/>
    </source>
</evidence>
<dbReference type="STRING" id="675120.N1PK62"/>
<comment type="similarity">
    <text evidence="1 3">Belongs to the TBCA family.</text>
</comment>
<dbReference type="GO" id="GO:0048487">
    <property type="term" value="F:beta-tubulin binding"/>
    <property type="evidence" value="ECO:0007669"/>
    <property type="project" value="InterPro"/>
</dbReference>